<gene>
    <name evidence="1" type="ORF">ACFO3N_05410</name>
</gene>
<proteinExistence type="predicted"/>
<sequence>MEIWHYKNPFTRYTQKYLKNMGEFGLKYETLFESTVRTESATVERMLLEQYEAIHGVLPAGNKVRF</sequence>
<name>A0ABV8ZA43_9FLAO</name>
<protein>
    <recommendedName>
        <fullName evidence="3">CRISPR-associated endonuclease Cas2</fullName>
    </recommendedName>
</protein>
<dbReference type="EMBL" id="JBHSFY010000003">
    <property type="protein sequence ID" value="MFC4476494.1"/>
    <property type="molecule type" value="Genomic_DNA"/>
</dbReference>
<dbReference type="Proteomes" id="UP001596003">
    <property type="component" value="Unassembled WGS sequence"/>
</dbReference>
<organism evidence="1 2">
    <name type="scientific">Flavobacterium chungangensis</name>
    <dbReference type="NCBI Taxonomy" id="2708132"/>
    <lineage>
        <taxon>Bacteria</taxon>
        <taxon>Pseudomonadati</taxon>
        <taxon>Bacteroidota</taxon>
        <taxon>Flavobacteriia</taxon>
        <taxon>Flavobacteriales</taxon>
        <taxon>Flavobacteriaceae</taxon>
        <taxon>Flavobacterium</taxon>
    </lineage>
</organism>
<comment type="caution">
    <text evidence="1">The sequence shown here is derived from an EMBL/GenBank/DDBJ whole genome shotgun (WGS) entry which is preliminary data.</text>
</comment>
<keyword evidence="2" id="KW-1185">Reference proteome</keyword>
<evidence type="ECO:0000313" key="2">
    <source>
        <dbReference type="Proteomes" id="UP001596003"/>
    </source>
</evidence>
<evidence type="ECO:0008006" key="3">
    <source>
        <dbReference type="Google" id="ProtNLM"/>
    </source>
</evidence>
<reference evidence="2" key="1">
    <citation type="journal article" date="2019" name="Int. J. Syst. Evol. Microbiol.">
        <title>The Global Catalogue of Microorganisms (GCM) 10K type strain sequencing project: providing services to taxonomists for standard genome sequencing and annotation.</title>
        <authorList>
            <consortium name="The Broad Institute Genomics Platform"/>
            <consortium name="The Broad Institute Genome Sequencing Center for Infectious Disease"/>
            <person name="Wu L."/>
            <person name="Ma J."/>
        </authorList>
    </citation>
    <scope>NUCLEOTIDE SEQUENCE [LARGE SCALE GENOMIC DNA]</scope>
    <source>
        <strain evidence="2">NBRC 103627</strain>
    </source>
</reference>
<accession>A0ABV8ZA43</accession>
<dbReference type="RefSeq" id="WP_379795871.1">
    <property type="nucleotide sequence ID" value="NZ_JBHSFY010000003.1"/>
</dbReference>
<evidence type="ECO:0000313" key="1">
    <source>
        <dbReference type="EMBL" id="MFC4476494.1"/>
    </source>
</evidence>